<dbReference type="EMBL" id="RBAH01000002">
    <property type="protein sequence ID" value="RKN86073.1"/>
    <property type="molecule type" value="Genomic_DNA"/>
</dbReference>
<proteinExistence type="predicted"/>
<protein>
    <submittedName>
        <fullName evidence="1">Uncharacterized protein</fullName>
    </submittedName>
</protein>
<keyword evidence="2" id="KW-1185">Reference proteome</keyword>
<organism evidence="1 2">
    <name type="scientific">Paenibacillus ginsengarvi</name>
    <dbReference type="NCBI Taxonomy" id="400777"/>
    <lineage>
        <taxon>Bacteria</taxon>
        <taxon>Bacillati</taxon>
        <taxon>Bacillota</taxon>
        <taxon>Bacilli</taxon>
        <taxon>Bacillales</taxon>
        <taxon>Paenibacillaceae</taxon>
        <taxon>Paenibacillus</taxon>
    </lineage>
</organism>
<comment type="caution">
    <text evidence="1">The sequence shown here is derived from an EMBL/GenBank/DDBJ whole genome shotgun (WGS) entry which is preliminary data.</text>
</comment>
<name>A0A3B0CL04_9BACL</name>
<accession>A0A3B0CL04</accession>
<evidence type="ECO:0000313" key="1">
    <source>
        <dbReference type="EMBL" id="RKN86073.1"/>
    </source>
</evidence>
<reference evidence="1 2" key="1">
    <citation type="journal article" date="2007" name="Int. J. Syst. Evol. Microbiol.">
        <title>Paenibacillus ginsengarvi sp. nov., isolated from soil from ginseng cultivation.</title>
        <authorList>
            <person name="Yoon M.H."/>
            <person name="Ten L.N."/>
            <person name="Im W.T."/>
        </authorList>
    </citation>
    <scope>NUCLEOTIDE SEQUENCE [LARGE SCALE GENOMIC DNA]</scope>
    <source>
        <strain evidence="1 2">KCTC 13059</strain>
    </source>
</reference>
<evidence type="ECO:0000313" key="2">
    <source>
        <dbReference type="Proteomes" id="UP000282311"/>
    </source>
</evidence>
<sequence>MRLLADLEAADISAAFVMIHKLQLLLQTREYSLQIFEFGPVKTHFVADRNASVRASRNRWP</sequence>
<dbReference type="AlphaFoldDB" id="A0A3B0CL04"/>
<dbReference type="Proteomes" id="UP000282311">
    <property type="component" value="Unassembled WGS sequence"/>
</dbReference>
<gene>
    <name evidence="1" type="ORF">D7M11_03410</name>
</gene>